<dbReference type="Gene3D" id="3.30.60.190">
    <property type="match status" value="1"/>
</dbReference>
<evidence type="ECO:0000256" key="1">
    <source>
        <dbReference type="PROSITE-ProRule" id="PRU00453"/>
    </source>
</evidence>
<gene>
    <name evidence="3" type="ORF">MKK02DRAFT_34020</name>
</gene>
<organism evidence="3 4">
    <name type="scientific">Dioszegia hungarica</name>
    <dbReference type="NCBI Taxonomy" id="4972"/>
    <lineage>
        <taxon>Eukaryota</taxon>
        <taxon>Fungi</taxon>
        <taxon>Dikarya</taxon>
        <taxon>Basidiomycota</taxon>
        <taxon>Agaricomycotina</taxon>
        <taxon>Tremellomycetes</taxon>
        <taxon>Tremellales</taxon>
        <taxon>Bulleribasidiaceae</taxon>
        <taxon>Dioszegia</taxon>
    </lineage>
</organism>
<comment type="caution">
    <text evidence="3">The sequence shown here is derived from an EMBL/GenBank/DDBJ whole genome shotgun (WGS) entry which is preliminary data.</text>
</comment>
<keyword evidence="4" id="KW-1185">Reference proteome</keyword>
<dbReference type="InterPro" id="IPR039646">
    <property type="entry name" value="ZNHIT2"/>
</dbReference>
<dbReference type="Pfam" id="PF04438">
    <property type="entry name" value="zf-HIT"/>
    <property type="match status" value="1"/>
</dbReference>
<reference evidence="3" key="1">
    <citation type="journal article" date="2022" name="G3 (Bethesda)">
        <title>High quality genome of the basidiomycete yeast Dioszegia hungarica PDD-24b-2 isolated from cloud water.</title>
        <authorList>
            <person name="Jarrige D."/>
            <person name="Haridas S."/>
            <person name="Bleykasten-Grosshans C."/>
            <person name="Joly M."/>
            <person name="Nadalig T."/>
            <person name="Sancelme M."/>
            <person name="Vuilleumier S."/>
            <person name="Grigoriev I.V."/>
            <person name="Amato P."/>
            <person name="Bringel F."/>
        </authorList>
    </citation>
    <scope>NUCLEOTIDE SEQUENCE</scope>
    <source>
        <strain evidence="3">PDD-24b-2</strain>
    </source>
</reference>
<protein>
    <recommendedName>
        <fullName evidence="2">HIT-type domain-containing protein</fullName>
    </recommendedName>
</protein>
<dbReference type="SUPFAM" id="SSF144232">
    <property type="entry name" value="HIT/MYND zinc finger-like"/>
    <property type="match status" value="1"/>
</dbReference>
<dbReference type="PANTHER" id="PTHR15555:SF0">
    <property type="entry name" value="ZINC FINGER HIT DOMAIN-CONTAINING PROTEIN 2"/>
    <property type="match status" value="1"/>
</dbReference>
<evidence type="ECO:0000313" key="4">
    <source>
        <dbReference type="Proteomes" id="UP001164286"/>
    </source>
</evidence>
<keyword evidence="1" id="KW-0479">Metal-binding</keyword>
<accession>A0AA38LVA4</accession>
<dbReference type="InterPro" id="IPR007529">
    <property type="entry name" value="Znf_HIT"/>
</dbReference>
<sequence>MNQPKPVQIRLPFSVPRPKKGQAPPSRVCGMLNDSRYTCPRCNVAYCGLDCFRSEKHGQCSEGFYRETVVNSISADPGAGMEEKKGMMEMLRRFEEDQDGGEGMLAELEDEGEEGNELAKKLAGVNIDEIDSNALFHLLPPEHRDKFLAALKDPESEAAKHLVELAAEEDEGSAMAIPDVMPWWEAPDVPDDEDEGEQYADMPDVVAEEVLAGIHPPSGVGSKLAYNAVAISLAYIHTLLSSRLPSLSPWHRAAQGVSADDLKTDVTALIPFLADQKSTIRYTSAREAYSTVWEIIGTTLDPAPPPDLLIRLLSPLPGLLHPPLDTASSPRLLHLLSDLYRLHSLSRVGAAGKKLAFYVVALRQMGRAEWLKLEREVQGEIGRLERE</sequence>
<dbReference type="RefSeq" id="XP_052946722.1">
    <property type="nucleotide sequence ID" value="XM_053088837.1"/>
</dbReference>
<keyword evidence="1" id="KW-0863">Zinc-finger</keyword>
<feature type="domain" description="HIT-type" evidence="2">
    <location>
        <begin position="26"/>
        <end position="60"/>
    </location>
</feature>
<evidence type="ECO:0000313" key="3">
    <source>
        <dbReference type="EMBL" id="KAI9636945.1"/>
    </source>
</evidence>
<dbReference type="GeneID" id="77728042"/>
<evidence type="ECO:0000259" key="2">
    <source>
        <dbReference type="PROSITE" id="PS51083"/>
    </source>
</evidence>
<dbReference type="CDD" id="cd23024">
    <property type="entry name" value="zf-HIT_ZNHIT2-3"/>
    <property type="match status" value="1"/>
</dbReference>
<proteinExistence type="predicted"/>
<dbReference type="EMBL" id="JAKWFO010000005">
    <property type="protein sequence ID" value="KAI9636945.1"/>
    <property type="molecule type" value="Genomic_DNA"/>
</dbReference>
<dbReference type="Proteomes" id="UP001164286">
    <property type="component" value="Unassembled WGS sequence"/>
</dbReference>
<keyword evidence="1" id="KW-0862">Zinc</keyword>
<dbReference type="PANTHER" id="PTHR15555">
    <property type="entry name" value="ZINC FINGER HIT DOMAIN CONTAINING PROTEIN 2 PROTEIN FON -RELATED"/>
    <property type="match status" value="1"/>
</dbReference>
<dbReference type="PROSITE" id="PS51083">
    <property type="entry name" value="ZF_HIT"/>
    <property type="match status" value="1"/>
</dbReference>
<name>A0AA38LVA4_9TREE</name>
<dbReference type="AlphaFoldDB" id="A0AA38LVA4"/>
<dbReference type="GO" id="GO:0008270">
    <property type="term" value="F:zinc ion binding"/>
    <property type="evidence" value="ECO:0007669"/>
    <property type="project" value="UniProtKB-UniRule"/>
</dbReference>